<accession>A0AAQ4DHX0</accession>
<dbReference type="EMBL" id="JARKHS020030524">
    <property type="protein sequence ID" value="KAK8762060.1"/>
    <property type="molecule type" value="Genomic_DNA"/>
</dbReference>
<reference evidence="1 2" key="1">
    <citation type="journal article" date="2023" name="Arcadia Sci">
        <title>De novo assembly of a long-read Amblyomma americanum tick genome.</title>
        <authorList>
            <person name="Chou S."/>
            <person name="Poskanzer K.E."/>
            <person name="Rollins M."/>
            <person name="Thuy-Boun P.S."/>
        </authorList>
    </citation>
    <scope>NUCLEOTIDE SEQUENCE [LARGE SCALE GENOMIC DNA]</scope>
    <source>
        <strain evidence="1">F_SG_1</strain>
        <tissue evidence="1">Salivary glands</tissue>
    </source>
</reference>
<organism evidence="1 2">
    <name type="scientific">Amblyomma americanum</name>
    <name type="common">Lone star tick</name>
    <dbReference type="NCBI Taxonomy" id="6943"/>
    <lineage>
        <taxon>Eukaryota</taxon>
        <taxon>Metazoa</taxon>
        <taxon>Ecdysozoa</taxon>
        <taxon>Arthropoda</taxon>
        <taxon>Chelicerata</taxon>
        <taxon>Arachnida</taxon>
        <taxon>Acari</taxon>
        <taxon>Parasitiformes</taxon>
        <taxon>Ixodida</taxon>
        <taxon>Ixodoidea</taxon>
        <taxon>Ixodidae</taxon>
        <taxon>Amblyomminae</taxon>
        <taxon>Amblyomma</taxon>
    </lineage>
</organism>
<evidence type="ECO:0000313" key="1">
    <source>
        <dbReference type="EMBL" id="KAK8762060.1"/>
    </source>
</evidence>
<evidence type="ECO:0000313" key="2">
    <source>
        <dbReference type="Proteomes" id="UP001321473"/>
    </source>
</evidence>
<dbReference type="Proteomes" id="UP001321473">
    <property type="component" value="Unassembled WGS sequence"/>
</dbReference>
<protein>
    <submittedName>
        <fullName evidence="1">Uncharacterized protein</fullName>
    </submittedName>
</protein>
<name>A0AAQ4DHX0_AMBAM</name>
<comment type="caution">
    <text evidence="1">The sequence shown here is derived from an EMBL/GenBank/DDBJ whole genome shotgun (WGS) entry which is preliminary data.</text>
</comment>
<sequence>MSSTTVRKDNDTHALRQLVRFWNTTAWITGYQNLTAYSDSEDLYNFMNTKETLDATSSSMKPPRKWNDVHLLYAVG</sequence>
<keyword evidence="2" id="KW-1185">Reference proteome</keyword>
<dbReference type="AlphaFoldDB" id="A0AAQ4DHX0"/>
<proteinExistence type="predicted"/>
<gene>
    <name evidence="1" type="ORF">V5799_026673</name>
</gene>